<keyword evidence="5 14" id="KW-0436">Ligase</keyword>
<dbReference type="AlphaFoldDB" id="A0A4D6Y3P9"/>
<evidence type="ECO:0000256" key="1">
    <source>
        <dbReference type="ARBA" id="ARBA00004496"/>
    </source>
</evidence>
<accession>A0A4D6Y3P9</accession>
<evidence type="ECO:0000256" key="5">
    <source>
        <dbReference type="ARBA" id="ARBA00022598"/>
    </source>
</evidence>
<keyword evidence="10 14" id="KW-0573">Peptidoglycan synthesis</keyword>
<dbReference type="PANTHER" id="PTHR43445:SF3">
    <property type="entry name" value="UDP-N-ACETYLMURAMATE--L-ALANINE LIGASE"/>
    <property type="match status" value="1"/>
</dbReference>
<dbReference type="InterPro" id="IPR005758">
    <property type="entry name" value="UDP-N-AcMur_Ala_ligase_MurC"/>
</dbReference>
<keyword evidence="7 14" id="KW-0547">Nucleotide-binding</keyword>
<dbReference type="InterPro" id="IPR004101">
    <property type="entry name" value="Mur_ligase_C"/>
</dbReference>
<dbReference type="NCBIfam" id="TIGR01082">
    <property type="entry name" value="murC"/>
    <property type="match status" value="1"/>
</dbReference>
<dbReference type="InterPro" id="IPR000713">
    <property type="entry name" value="Mur_ligase_N"/>
</dbReference>
<evidence type="ECO:0000256" key="6">
    <source>
        <dbReference type="ARBA" id="ARBA00022618"/>
    </source>
</evidence>
<dbReference type="Gene3D" id="3.90.190.20">
    <property type="entry name" value="Mur ligase, C-terminal domain"/>
    <property type="match status" value="1"/>
</dbReference>
<dbReference type="Pfam" id="PF02875">
    <property type="entry name" value="Mur_ligase_C"/>
    <property type="match status" value="1"/>
</dbReference>
<feature type="domain" description="Mur ligase central" evidence="17">
    <location>
        <begin position="126"/>
        <end position="305"/>
    </location>
</feature>
<keyword evidence="11 14" id="KW-0131">Cell cycle</keyword>
<keyword evidence="6 14" id="KW-0132">Cell division</keyword>
<dbReference type="RefSeq" id="WP_158336434.1">
    <property type="nucleotide sequence ID" value="NZ_CP033004.1"/>
</dbReference>
<evidence type="ECO:0000256" key="10">
    <source>
        <dbReference type="ARBA" id="ARBA00022984"/>
    </source>
</evidence>
<comment type="subcellular location">
    <subcellularLocation>
        <location evidence="1 14">Cytoplasm</location>
    </subcellularLocation>
</comment>
<dbReference type="SUPFAM" id="SSF51984">
    <property type="entry name" value="MurCD N-terminal domain"/>
    <property type="match status" value="1"/>
</dbReference>
<dbReference type="EMBL" id="CP033004">
    <property type="protein sequence ID" value="QCI23233.1"/>
    <property type="molecule type" value="Genomic_DNA"/>
</dbReference>
<dbReference type="InterPro" id="IPR036565">
    <property type="entry name" value="Mur-like_cat_sf"/>
</dbReference>
<dbReference type="Gene3D" id="3.40.1190.10">
    <property type="entry name" value="Mur-like, catalytic domain"/>
    <property type="match status" value="1"/>
</dbReference>
<evidence type="ECO:0000256" key="13">
    <source>
        <dbReference type="ARBA" id="ARBA00047833"/>
    </source>
</evidence>
<feature type="binding site" evidence="14">
    <location>
        <begin position="127"/>
        <end position="133"/>
    </location>
    <ligand>
        <name>ATP</name>
        <dbReference type="ChEBI" id="CHEBI:30616"/>
    </ligand>
</feature>
<gene>
    <name evidence="14" type="primary">murC</name>
    <name evidence="18" type="ORF">D9V73_01010</name>
</gene>
<protein>
    <recommendedName>
        <fullName evidence="3 14">UDP-N-acetylmuramate--L-alanine ligase</fullName>
        <ecNumber evidence="3 14">6.3.2.8</ecNumber>
    </recommendedName>
    <alternativeName>
        <fullName evidence="14">UDP-N-acetylmuramoyl-L-alanine synthetase</fullName>
    </alternativeName>
</protein>
<dbReference type="InterPro" id="IPR013221">
    <property type="entry name" value="Mur_ligase_cen"/>
</dbReference>
<evidence type="ECO:0000256" key="4">
    <source>
        <dbReference type="ARBA" id="ARBA00022490"/>
    </source>
</evidence>
<dbReference type="Pfam" id="PF08245">
    <property type="entry name" value="Mur_ligase_M"/>
    <property type="match status" value="1"/>
</dbReference>
<dbReference type="GO" id="GO:0005524">
    <property type="term" value="F:ATP binding"/>
    <property type="evidence" value="ECO:0007669"/>
    <property type="project" value="UniProtKB-UniRule"/>
</dbReference>
<feature type="domain" description="Mur ligase C-terminal" evidence="16">
    <location>
        <begin position="342"/>
        <end position="467"/>
    </location>
</feature>
<proteinExistence type="inferred from homology"/>
<reference evidence="18 19" key="1">
    <citation type="submission" date="2018-10" db="EMBL/GenBank/DDBJ databases">
        <title>Comparative functional genomics of the obligate endosymbiont Buchnera aphidicola.</title>
        <authorList>
            <person name="Chong R.A."/>
        </authorList>
    </citation>
    <scope>NUCLEOTIDE SEQUENCE [LARGE SCALE GENOMIC DNA]</scope>
    <source>
        <strain evidence="18 19">Mrh</strain>
    </source>
</reference>
<dbReference type="GO" id="GO:0008360">
    <property type="term" value="P:regulation of cell shape"/>
    <property type="evidence" value="ECO:0007669"/>
    <property type="project" value="UniProtKB-KW"/>
</dbReference>
<comment type="catalytic activity">
    <reaction evidence="13 14">
        <text>UDP-N-acetyl-alpha-D-muramate + L-alanine + ATP = UDP-N-acetyl-alpha-D-muramoyl-L-alanine + ADP + phosphate + H(+)</text>
        <dbReference type="Rhea" id="RHEA:23372"/>
        <dbReference type="ChEBI" id="CHEBI:15378"/>
        <dbReference type="ChEBI" id="CHEBI:30616"/>
        <dbReference type="ChEBI" id="CHEBI:43474"/>
        <dbReference type="ChEBI" id="CHEBI:57972"/>
        <dbReference type="ChEBI" id="CHEBI:70757"/>
        <dbReference type="ChEBI" id="CHEBI:83898"/>
        <dbReference type="ChEBI" id="CHEBI:456216"/>
        <dbReference type="EC" id="6.3.2.8"/>
    </reaction>
</comment>
<keyword evidence="8 14" id="KW-0067">ATP-binding</keyword>
<dbReference type="Pfam" id="PF01225">
    <property type="entry name" value="Mur_ligase"/>
    <property type="match status" value="1"/>
</dbReference>
<dbReference type="GO" id="GO:0009252">
    <property type="term" value="P:peptidoglycan biosynthetic process"/>
    <property type="evidence" value="ECO:0007669"/>
    <property type="project" value="UniProtKB-UniRule"/>
</dbReference>
<dbReference type="GO" id="GO:0008763">
    <property type="term" value="F:UDP-N-acetylmuramate-L-alanine ligase activity"/>
    <property type="evidence" value="ECO:0007669"/>
    <property type="project" value="UniProtKB-UniRule"/>
</dbReference>
<comment type="similarity">
    <text evidence="14">Belongs to the MurCDEF family.</text>
</comment>
<dbReference type="InterPro" id="IPR050061">
    <property type="entry name" value="MurCDEF_pg_biosynth"/>
</dbReference>
<name>A0A4D6Y3P9_BUCMH</name>
<evidence type="ECO:0000256" key="9">
    <source>
        <dbReference type="ARBA" id="ARBA00022960"/>
    </source>
</evidence>
<evidence type="ECO:0000256" key="14">
    <source>
        <dbReference type="HAMAP-Rule" id="MF_00046"/>
    </source>
</evidence>
<evidence type="ECO:0000313" key="18">
    <source>
        <dbReference type="EMBL" id="QCI23233.1"/>
    </source>
</evidence>
<evidence type="ECO:0000313" key="19">
    <source>
        <dbReference type="Proteomes" id="UP000298566"/>
    </source>
</evidence>
<dbReference type="Proteomes" id="UP000298566">
    <property type="component" value="Chromosome"/>
</dbReference>
<dbReference type="OrthoDB" id="9804126at2"/>
<evidence type="ECO:0000259" key="16">
    <source>
        <dbReference type="Pfam" id="PF02875"/>
    </source>
</evidence>
<evidence type="ECO:0000259" key="15">
    <source>
        <dbReference type="Pfam" id="PF01225"/>
    </source>
</evidence>
<dbReference type="InterPro" id="IPR036615">
    <property type="entry name" value="Mur_ligase_C_dom_sf"/>
</dbReference>
<dbReference type="Gene3D" id="3.40.50.720">
    <property type="entry name" value="NAD(P)-binding Rossmann-like Domain"/>
    <property type="match status" value="1"/>
</dbReference>
<dbReference type="EC" id="6.3.2.8" evidence="3 14"/>
<comment type="pathway">
    <text evidence="2 14">Cell wall biogenesis; peptidoglycan biosynthesis.</text>
</comment>
<evidence type="ECO:0000256" key="2">
    <source>
        <dbReference type="ARBA" id="ARBA00004752"/>
    </source>
</evidence>
<keyword evidence="9 14" id="KW-0133">Cell shape</keyword>
<dbReference type="PANTHER" id="PTHR43445">
    <property type="entry name" value="UDP-N-ACETYLMURAMATE--L-ALANINE LIGASE-RELATED"/>
    <property type="match status" value="1"/>
</dbReference>
<evidence type="ECO:0000256" key="12">
    <source>
        <dbReference type="ARBA" id="ARBA00023316"/>
    </source>
</evidence>
<dbReference type="UniPathway" id="UPA00219"/>
<evidence type="ECO:0000256" key="3">
    <source>
        <dbReference type="ARBA" id="ARBA00012211"/>
    </source>
</evidence>
<sequence length="487" mass="55505">MKTKKHDDYLNFLITKMNNVNYIHFVGIGGVGMSRIAEILLKQGYIVSGSDLVHTCITKKLINLGVKIFFKHSKKNVKNANVVVISSAISHYNPEVIQAKILNIPIILRGEMLAEIIRYKYGIAFSGTHGKTTTSAITFNIFYNSNLDPTLINGGYIKNKNNKIQLGNSPYYIIEADESDASFLYLRPIIIVLTNINNDHLENYHENFDNIKLAYIKFIKNLPFYGTVIICIDDKNARSIISSINCNIITYGFSLDSDVQISEYKQQKFSSNFTVTRKNKPTLHVTLNIPGKHNALNATAAITVATKENISDINILKSLKNFRGVERRFELCGKFLINNQLDKNKTITIIKDYGHHPNEISASIDTARSGWPRKNLIMVFQPHRYTRTYYLFDQFINTLLKVDELFILEVYSANENIISGSDSLTLYNELYKYKKMSITLIYNYNTIFTTLIKKLSGNDLLLIQGAGDINVIIDDYIIKNLKKLNKE</sequence>
<organism evidence="18 19">
    <name type="scientific">Buchnera aphidicola subsp. Melaphis rhois</name>
    <dbReference type="NCBI Taxonomy" id="118103"/>
    <lineage>
        <taxon>Bacteria</taxon>
        <taxon>Pseudomonadati</taxon>
        <taxon>Pseudomonadota</taxon>
        <taxon>Gammaproteobacteria</taxon>
        <taxon>Enterobacterales</taxon>
        <taxon>Erwiniaceae</taxon>
        <taxon>Buchnera</taxon>
    </lineage>
</organism>
<dbReference type="GO" id="GO:0071555">
    <property type="term" value="P:cell wall organization"/>
    <property type="evidence" value="ECO:0007669"/>
    <property type="project" value="UniProtKB-KW"/>
</dbReference>
<evidence type="ECO:0000259" key="17">
    <source>
        <dbReference type="Pfam" id="PF08245"/>
    </source>
</evidence>
<dbReference type="GO" id="GO:0051301">
    <property type="term" value="P:cell division"/>
    <property type="evidence" value="ECO:0007669"/>
    <property type="project" value="UniProtKB-KW"/>
</dbReference>
<comment type="function">
    <text evidence="14">Cell wall formation.</text>
</comment>
<evidence type="ECO:0000256" key="8">
    <source>
        <dbReference type="ARBA" id="ARBA00022840"/>
    </source>
</evidence>
<dbReference type="HAMAP" id="MF_00046">
    <property type="entry name" value="MurC"/>
    <property type="match status" value="1"/>
</dbReference>
<dbReference type="GO" id="GO:0005737">
    <property type="term" value="C:cytoplasm"/>
    <property type="evidence" value="ECO:0007669"/>
    <property type="project" value="UniProtKB-SubCell"/>
</dbReference>
<keyword evidence="12 14" id="KW-0961">Cell wall biogenesis/degradation</keyword>
<evidence type="ECO:0000256" key="7">
    <source>
        <dbReference type="ARBA" id="ARBA00022741"/>
    </source>
</evidence>
<dbReference type="SUPFAM" id="SSF53623">
    <property type="entry name" value="MurD-like peptide ligases, catalytic domain"/>
    <property type="match status" value="1"/>
</dbReference>
<evidence type="ECO:0000256" key="11">
    <source>
        <dbReference type="ARBA" id="ARBA00023306"/>
    </source>
</evidence>
<feature type="domain" description="Mur ligase N-terminal catalytic" evidence="15">
    <location>
        <begin position="23"/>
        <end position="121"/>
    </location>
</feature>
<dbReference type="SUPFAM" id="SSF53244">
    <property type="entry name" value="MurD-like peptide ligases, peptide-binding domain"/>
    <property type="match status" value="1"/>
</dbReference>
<keyword evidence="4 14" id="KW-0963">Cytoplasm</keyword>